<dbReference type="AlphaFoldDB" id="A0A328TK52"/>
<comment type="caution">
    <text evidence="1">The sequence shown here is derived from an EMBL/GenBank/DDBJ whole genome shotgun (WGS) entry which is preliminary data.</text>
</comment>
<feature type="non-terminal residue" evidence="1">
    <location>
        <position position="76"/>
    </location>
</feature>
<evidence type="ECO:0000313" key="2">
    <source>
        <dbReference type="Proteomes" id="UP000244334"/>
    </source>
</evidence>
<protein>
    <submittedName>
        <fullName evidence="1">Uncharacterized protein</fullName>
    </submittedName>
</protein>
<accession>A0A328TK52</accession>
<gene>
    <name evidence="1" type="ORF">ACZ87_03588</name>
</gene>
<reference evidence="1" key="1">
    <citation type="submission" date="2018-04" db="EMBL/GenBank/DDBJ databases">
        <title>Genomes of the Obligate Erwinia dacicola and Facultative Enterobacter sp. OLF Endosymbionts of the Olive Fruit fly, Bactrocera oleae.</title>
        <authorList>
            <person name="Estes A.M."/>
            <person name="Hearn D.J."/>
            <person name="Agarwal S."/>
            <person name="Pierson E.A."/>
            <person name="Dunning-Hotopp J.C."/>
        </authorList>
    </citation>
    <scope>NUCLEOTIDE SEQUENCE [LARGE SCALE GENOMIC DNA]</scope>
    <source>
        <strain evidence="1">Oroville</strain>
    </source>
</reference>
<organism evidence="1 2">
    <name type="scientific">Candidatus Erwinia dacicola</name>
    <dbReference type="NCBI Taxonomy" id="252393"/>
    <lineage>
        <taxon>Bacteria</taxon>
        <taxon>Pseudomonadati</taxon>
        <taxon>Pseudomonadota</taxon>
        <taxon>Gammaproteobacteria</taxon>
        <taxon>Enterobacterales</taxon>
        <taxon>Erwiniaceae</taxon>
        <taxon>Erwinia</taxon>
    </lineage>
</organism>
<proteinExistence type="predicted"/>
<keyword evidence="2" id="KW-1185">Reference proteome</keyword>
<dbReference type="Proteomes" id="UP000244334">
    <property type="component" value="Unassembled WGS sequence"/>
</dbReference>
<evidence type="ECO:0000313" key="1">
    <source>
        <dbReference type="EMBL" id="RAP69621.1"/>
    </source>
</evidence>
<dbReference type="EMBL" id="LJAM02000668">
    <property type="protein sequence ID" value="RAP69621.1"/>
    <property type="molecule type" value="Genomic_DNA"/>
</dbReference>
<name>A0A328TK52_9GAMM</name>
<sequence length="76" mass="8520">MQAYTSVASGESGHSFIQLLESHQPAVFVPNMWTPCSGEIGQLELFVVQLGIFVVVTEYLHEEHVFIDVFPPWIDA</sequence>